<keyword evidence="4" id="KW-1185">Reference proteome</keyword>
<evidence type="ECO:0000256" key="1">
    <source>
        <dbReference type="ARBA" id="ARBA00007727"/>
    </source>
</evidence>
<accession>A0A5C3M1K0</accession>
<dbReference type="OrthoDB" id="630188at2759"/>
<dbReference type="Pfam" id="PF13839">
    <property type="entry name" value="PC-Esterase"/>
    <property type="match status" value="1"/>
</dbReference>
<comment type="similarity">
    <text evidence="1">Belongs to the PC-esterase family. TBL subfamily.</text>
</comment>
<evidence type="ECO:0000313" key="3">
    <source>
        <dbReference type="EMBL" id="TFK39299.1"/>
    </source>
</evidence>
<evidence type="ECO:0000313" key="4">
    <source>
        <dbReference type="Proteomes" id="UP000308652"/>
    </source>
</evidence>
<protein>
    <recommendedName>
        <fullName evidence="2">Trichome birefringence-like C-terminal domain-containing protein</fullName>
    </recommendedName>
</protein>
<feature type="domain" description="Trichome birefringence-like C-terminal" evidence="2">
    <location>
        <begin position="244"/>
        <end position="425"/>
    </location>
</feature>
<dbReference type="GO" id="GO:0016413">
    <property type="term" value="F:O-acetyltransferase activity"/>
    <property type="evidence" value="ECO:0007669"/>
    <property type="project" value="InterPro"/>
</dbReference>
<dbReference type="AlphaFoldDB" id="A0A5C3M1K0"/>
<evidence type="ECO:0000259" key="2">
    <source>
        <dbReference type="Pfam" id="PF13839"/>
    </source>
</evidence>
<sequence>MPSEDSSHVTNSSFCHPVDCLNGVWKPRDPPYSTIEEYLGEYDYGLDFVWDKCGDKKEVHLTGKEQAAYHEYQTQRLLNVMNWVWEPRSGLLRAWNAEDFVVRMLRSPGGIFFLGDSIIGQSYHWLDYTLVGAGIPFDHNPTYLLHHDNKWVQQHVLQKNHPVTRRLLKRAGVPESRLLRPIYTRINSYLLLGEQDVRPILENVGAQKGFDWFPVFDYVPGWDTFIKNCTRRRQGEEDTVTEDSILVINTGPHWSRFSLYMLPDTGTEKKQKERVTDAYLQMTNLIGSYLAPLPQLSIYYRATSPGHPTCTNITKPYPDSATARSFEVDVTERLIQHLNNTEKKWARRRWDWDLFESHNRIFERTIRRLAAKRKRRKEGANWFYFDIWDQALQRPDSHAQNIIDLDDYSDCLHWCVPGLIEQWMKHLNHWIFYESEKKQAI</sequence>
<dbReference type="PANTHER" id="PTHR32285">
    <property type="entry name" value="PROTEIN TRICHOME BIREFRINGENCE-LIKE 9-RELATED"/>
    <property type="match status" value="1"/>
</dbReference>
<dbReference type="PANTHER" id="PTHR32285:SF48">
    <property type="entry name" value="PROTEIN TRICHOME BIREFRINGENCE-LIKE 19"/>
    <property type="match status" value="1"/>
</dbReference>
<proteinExistence type="inferred from homology"/>
<dbReference type="Proteomes" id="UP000308652">
    <property type="component" value="Unassembled WGS sequence"/>
</dbReference>
<reference evidence="3 4" key="1">
    <citation type="journal article" date="2019" name="Nat. Ecol. Evol.">
        <title>Megaphylogeny resolves global patterns of mushroom evolution.</title>
        <authorList>
            <person name="Varga T."/>
            <person name="Krizsan K."/>
            <person name="Foldi C."/>
            <person name="Dima B."/>
            <person name="Sanchez-Garcia M."/>
            <person name="Sanchez-Ramirez S."/>
            <person name="Szollosi G.J."/>
            <person name="Szarkandi J.G."/>
            <person name="Papp V."/>
            <person name="Albert L."/>
            <person name="Andreopoulos W."/>
            <person name="Angelini C."/>
            <person name="Antonin V."/>
            <person name="Barry K.W."/>
            <person name="Bougher N.L."/>
            <person name="Buchanan P."/>
            <person name="Buyck B."/>
            <person name="Bense V."/>
            <person name="Catcheside P."/>
            <person name="Chovatia M."/>
            <person name="Cooper J."/>
            <person name="Damon W."/>
            <person name="Desjardin D."/>
            <person name="Finy P."/>
            <person name="Geml J."/>
            <person name="Haridas S."/>
            <person name="Hughes K."/>
            <person name="Justo A."/>
            <person name="Karasinski D."/>
            <person name="Kautmanova I."/>
            <person name="Kiss B."/>
            <person name="Kocsube S."/>
            <person name="Kotiranta H."/>
            <person name="LaButti K.M."/>
            <person name="Lechner B.E."/>
            <person name="Liimatainen K."/>
            <person name="Lipzen A."/>
            <person name="Lukacs Z."/>
            <person name="Mihaltcheva S."/>
            <person name="Morgado L.N."/>
            <person name="Niskanen T."/>
            <person name="Noordeloos M.E."/>
            <person name="Ohm R.A."/>
            <person name="Ortiz-Santana B."/>
            <person name="Ovrebo C."/>
            <person name="Racz N."/>
            <person name="Riley R."/>
            <person name="Savchenko A."/>
            <person name="Shiryaev A."/>
            <person name="Soop K."/>
            <person name="Spirin V."/>
            <person name="Szebenyi C."/>
            <person name="Tomsovsky M."/>
            <person name="Tulloss R.E."/>
            <person name="Uehling J."/>
            <person name="Grigoriev I.V."/>
            <person name="Vagvolgyi C."/>
            <person name="Papp T."/>
            <person name="Martin F.M."/>
            <person name="Miettinen O."/>
            <person name="Hibbett D.S."/>
            <person name="Nagy L.G."/>
        </authorList>
    </citation>
    <scope>NUCLEOTIDE SEQUENCE [LARGE SCALE GENOMIC DNA]</scope>
    <source>
        <strain evidence="3 4">CBS 166.37</strain>
    </source>
</reference>
<gene>
    <name evidence="3" type="ORF">BDQ12DRAFT_629845</name>
</gene>
<dbReference type="InterPro" id="IPR029962">
    <property type="entry name" value="TBL"/>
</dbReference>
<name>A0A5C3M1K0_9AGAR</name>
<organism evidence="3 4">
    <name type="scientific">Crucibulum laeve</name>
    <dbReference type="NCBI Taxonomy" id="68775"/>
    <lineage>
        <taxon>Eukaryota</taxon>
        <taxon>Fungi</taxon>
        <taxon>Dikarya</taxon>
        <taxon>Basidiomycota</taxon>
        <taxon>Agaricomycotina</taxon>
        <taxon>Agaricomycetes</taxon>
        <taxon>Agaricomycetidae</taxon>
        <taxon>Agaricales</taxon>
        <taxon>Agaricineae</taxon>
        <taxon>Nidulariaceae</taxon>
        <taxon>Crucibulum</taxon>
    </lineage>
</organism>
<dbReference type="GO" id="GO:0005794">
    <property type="term" value="C:Golgi apparatus"/>
    <property type="evidence" value="ECO:0007669"/>
    <property type="project" value="TreeGrafter"/>
</dbReference>
<dbReference type="InterPro" id="IPR026057">
    <property type="entry name" value="TBL_C"/>
</dbReference>
<dbReference type="EMBL" id="ML213600">
    <property type="protein sequence ID" value="TFK39299.1"/>
    <property type="molecule type" value="Genomic_DNA"/>
</dbReference>